<dbReference type="KEGG" id="srq:SR187_7305"/>
<accession>A0A2Z5TSC7</accession>
<reference evidence="1 2" key="1">
    <citation type="journal article" date="2018" name="Genome Biol. Evol.">
        <title>Complete Genome Sequence of Streptococcus ruminantium sp. nov. GUT-187T (=DSM 104980T =JCM 31869T), the Type Strain of S. ruminantium, and Comparison with Genome Sequences of Streptococcus suis Strains.</title>
        <authorList>
            <person name="Tohya M."/>
            <person name="Sekizaki T."/>
            <person name="Miyoshi-Akiyama T."/>
        </authorList>
    </citation>
    <scope>NUCLEOTIDE SEQUENCE [LARGE SCALE GENOMIC DNA]</scope>
    <source>
        <strain evidence="1 2">GUT187T</strain>
    </source>
</reference>
<dbReference type="Proteomes" id="UP000269331">
    <property type="component" value="Chromosome"/>
</dbReference>
<proteinExistence type="predicted"/>
<dbReference type="EMBL" id="AP018400">
    <property type="protein sequence ID" value="BBA93064.1"/>
    <property type="molecule type" value="Genomic_DNA"/>
</dbReference>
<evidence type="ECO:0000313" key="2">
    <source>
        <dbReference type="Proteomes" id="UP000269331"/>
    </source>
</evidence>
<dbReference type="AlphaFoldDB" id="A0A2Z5TSC7"/>
<evidence type="ECO:0000313" key="1">
    <source>
        <dbReference type="EMBL" id="BBA93064.1"/>
    </source>
</evidence>
<organism evidence="1 2">
    <name type="scientific">Streptococcus ruminantium</name>
    <dbReference type="NCBI Taxonomy" id="1917441"/>
    <lineage>
        <taxon>Bacteria</taxon>
        <taxon>Bacillati</taxon>
        <taxon>Bacillota</taxon>
        <taxon>Bacilli</taxon>
        <taxon>Lactobacillales</taxon>
        <taxon>Streptococcaceae</taxon>
        <taxon>Streptococcus</taxon>
    </lineage>
</organism>
<name>A0A2Z5TSC7_9STRE</name>
<gene>
    <name evidence="1" type="ORF">SR187_7305</name>
</gene>
<sequence length="37" mass="4209">MSTDCSSFLIIYVGNVTITSTYKPTTPPKHKNLLHYH</sequence>
<protein>
    <submittedName>
        <fullName evidence="1">Uncharacterized protein</fullName>
    </submittedName>
</protein>